<dbReference type="PROSITE" id="PS50219">
    <property type="entry name" value="CNH"/>
    <property type="match status" value="1"/>
</dbReference>
<dbReference type="PANTHER" id="PTHR12894:SF27">
    <property type="entry name" value="TRANSFORMING GROWTH FACTOR-BETA RECEPTOR-ASSOCIATED PROTEIN 1"/>
    <property type="match status" value="1"/>
</dbReference>
<evidence type="ECO:0000256" key="1">
    <source>
        <dbReference type="ARBA" id="ARBA00004496"/>
    </source>
</evidence>
<organism evidence="8 9">
    <name type="scientific">Hondaea fermentalgiana</name>
    <dbReference type="NCBI Taxonomy" id="2315210"/>
    <lineage>
        <taxon>Eukaryota</taxon>
        <taxon>Sar</taxon>
        <taxon>Stramenopiles</taxon>
        <taxon>Bigyra</taxon>
        <taxon>Labyrinthulomycetes</taxon>
        <taxon>Thraustochytrida</taxon>
        <taxon>Thraustochytriidae</taxon>
        <taxon>Hondaea</taxon>
    </lineage>
</organism>
<feature type="region of interest" description="Disordered" evidence="6">
    <location>
        <begin position="330"/>
        <end position="362"/>
    </location>
</feature>
<proteinExistence type="predicted"/>
<feature type="domain" description="CNH" evidence="7">
    <location>
        <begin position="76"/>
        <end position="472"/>
    </location>
</feature>
<dbReference type="InterPro" id="IPR000547">
    <property type="entry name" value="Clathrin_H-chain/VPS_repeat"/>
</dbReference>
<keyword evidence="4" id="KW-0653">Protein transport</keyword>
<comment type="subcellular location">
    <subcellularLocation>
        <location evidence="1">Cytoplasm</location>
    </subcellularLocation>
</comment>
<feature type="region of interest" description="Disordered" evidence="6">
    <location>
        <begin position="387"/>
        <end position="406"/>
    </location>
</feature>
<dbReference type="GO" id="GO:0005737">
    <property type="term" value="C:cytoplasm"/>
    <property type="evidence" value="ECO:0007669"/>
    <property type="project" value="UniProtKB-SubCell"/>
</dbReference>
<feature type="compositionally biased region" description="Basic and acidic residues" evidence="6">
    <location>
        <begin position="56"/>
        <end position="66"/>
    </location>
</feature>
<evidence type="ECO:0000256" key="5">
    <source>
        <dbReference type="PROSITE-ProRule" id="PRU01006"/>
    </source>
</evidence>
<evidence type="ECO:0000313" key="9">
    <source>
        <dbReference type="Proteomes" id="UP000241890"/>
    </source>
</evidence>
<evidence type="ECO:0000256" key="3">
    <source>
        <dbReference type="ARBA" id="ARBA00022490"/>
    </source>
</evidence>
<name>A0A2R5GBY3_9STRA</name>
<keyword evidence="8" id="KW-0675">Receptor</keyword>
<keyword evidence="3" id="KW-0963">Cytoplasm</keyword>
<dbReference type="AlphaFoldDB" id="A0A2R5GBY3"/>
<feature type="region of interest" description="Disordered" evidence="6">
    <location>
        <begin position="40"/>
        <end position="77"/>
    </location>
</feature>
<evidence type="ECO:0000256" key="2">
    <source>
        <dbReference type="ARBA" id="ARBA00022448"/>
    </source>
</evidence>
<reference evidence="8 9" key="1">
    <citation type="submission" date="2017-12" db="EMBL/GenBank/DDBJ databases">
        <title>Sequencing, de novo assembly and annotation of complete genome of a new Thraustochytrid species, strain FCC1311.</title>
        <authorList>
            <person name="Sedici K."/>
            <person name="Godart F."/>
            <person name="Aiese Cigliano R."/>
            <person name="Sanseverino W."/>
            <person name="Barakat M."/>
            <person name="Ortet P."/>
            <person name="Marechal E."/>
            <person name="Cagnac O."/>
            <person name="Amato A."/>
        </authorList>
    </citation>
    <scope>NUCLEOTIDE SEQUENCE [LARGE SCALE GENOMIC DNA]</scope>
</reference>
<feature type="compositionally biased region" description="Polar residues" evidence="6">
    <location>
        <begin position="391"/>
        <end position="405"/>
    </location>
</feature>
<dbReference type="EMBL" id="BEYU01000042">
    <property type="protein sequence ID" value="GBG28500.1"/>
    <property type="molecule type" value="Genomic_DNA"/>
</dbReference>
<feature type="compositionally biased region" description="Low complexity" evidence="6">
    <location>
        <begin position="229"/>
        <end position="246"/>
    </location>
</feature>
<dbReference type="GO" id="GO:0016020">
    <property type="term" value="C:membrane"/>
    <property type="evidence" value="ECO:0007669"/>
    <property type="project" value="TreeGrafter"/>
</dbReference>
<dbReference type="OrthoDB" id="5325112at2759"/>
<comment type="caution">
    <text evidence="8">The sequence shown here is derived from an EMBL/GenBank/DDBJ whole genome shotgun (WGS) entry which is preliminary data.</text>
</comment>
<accession>A0A2R5GBY3</accession>
<dbReference type="InterPro" id="IPR001180">
    <property type="entry name" value="CNH_dom"/>
</dbReference>
<evidence type="ECO:0000259" key="7">
    <source>
        <dbReference type="PROSITE" id="PS50219"/>
    </source>
</evidence>
<evidence type="ECO:0000313" key="8">
    <source>
        <dbReference type="EMBL" id="GBG28500.1"/>
    </source>
</evidence>
<dbReference type="InterPro" id="IPR032914">
    <property type="entry name" value="Vam6/VPS39/TRAP1"/>
</dbReference>
<keyword evidence="9" id="KW-1185">Reference proteome</keyword>
<dbReference type="GO" id="GO:0034058">
    <property type="term" value="P:endosomal vesicle fusion"/>
    <property type="evidence" value="ECO:0007669"/>
    <property type="project" value="TreeGrafter"/>
</dbReference>
<keyword evidence="2" id="KW-0813">Transport</keyword>
<feature type="region of interest" description="Disordered" evidence="6">
    <location>
        <begin position="229"/>
        <end position="255"/>
    </location>
</feature>
<dbReference type="PROSITE" id="PS50236">
    <property type="entry name" value="CHCR"/>
    <property type="match status" value="1"/>
</dbReference>
<dbReference type="GO" id="GO:0006914">
    <property type="term" value="P:autophagy"/>
    <property type="evidence" value="ECO:0007669"/>
    <property type="project" value="TreeGrafter"/>
</dbReference>
<dbReference type="PANTHER" id="PTHR12894">
    <property type="entry name" value="CNH DOMAIN CONTAINING"/>
    <property type="match status" value="1"/>
</dbReference>
<dbReference type="Pfam" id="PF00780">
    <property type="entry name" value="CNH"/>
    <property type="match status" value="1"/>
</dbReference>
<evidence type="ECO:0000256" key="4">
    <source>
        <dbReference type="ARBA" id="ARBA00022927"/>
    </source>
</evidence>
<dbReference type="GO" id="GO:0006886">
    <property type="term" value="P:intracellular protein transport"/>
    <property type="evidence" value="ECO:0007669"/>
    <property type="project" value="UniProtKB-UniRule"/>
</dbReference>
<gene>
    <name evidence="8" type="ORF">FCC1311_047232</name>
</gene>
<dbReference type="Pfam" id="PF10366">
    <property type="entry name" value="Vps39_1"/>
    <property type="match status" value="1"/>
</dbReference>
<dbReference type="InterPro" id="IPR019452">
    <property type="entry name" value="VPS39/TGF_beta_rcpt-assoc_1"/>
</dbReference>
<sequence length="1084" mass="117108">MLGAGAALGGAGPEDGRPVQTACFRAETLQPPVGARIESLAVFTQGAPPSKAGKAGGDHGQSDKADQGGPRTQGGDWVDMDATPLEKITLFVGTADGALYVYENRQPSSAASQTDMTSENVSLRLRVALKRFNPSKKAVSQLQFVEKWGILLSVLDGNLVAHHFGGEPLLQTVTHGPTEAITAELGANDLLSSRSVVCYAPDPESDFLCVAFKRLIVVLLYKVSRDNNNNNSSSNAPAASSNTNSNNGGGGAAPRVGKFRIVRQLPMAETARSMRWAGPDQICVGFAKDYTFYDVQTGAEQKRPRMRTGGRKHPLMCDVRSAPRINITASASTEAKGDLHSQEGDSSDGGSGTWNRSPDVQDSSRGEVLLCKDDQGFFVGFDGLPSRRGMASSSRTNEYSETSEAPSRYASIVDTGECVSWSEVPLAVASCQPFIVGALHRKIEIHLASSCRRTQVLTLPGCTIAYVHVLLLRTLPEMLKSLLEIAPDERKLTFALELCDAAGLAAWDRPGTSAVPATYPGAGVTAQGLRLMQADARARAALFYFRECAPRRDFRRAGQLLEGAKATGRLPIDFVVMLFARSDLFDSPEAAVTTSLNLADLRTELGELYHGHLRAARGTNALTSSASPPILAIDFEPEYVVQSSIVESTLDLCSLRGAEFALALLSVFLPFALEHRRELLAMRAQLMEGANKDKELSAESRVLASIDGIIVETLSTVDDLILRAFVLCDATAGSPPGERSRSAAGAVGGRGAGKTPGSPGSPSALESAEMRAMMAHVRDQKMRFLREENWCSVESCEQLLLQYPESWETLLWLYFGKGQHESALNWLHKLEQNEAHVVSTLEDLDEAARKESRESGETLEEPIAIAYLEYAIEQTSGLQPAESNKLASLYLRHMEHLEEAGRATTGTEQKLLTFLEKAKHLNASVLASELEGTSHYAAYALVLGRLGRHAEALRVYVDELKSLDRAEAYCARVHKSGKAGADEVFPLLVQTMIGAGNVDDALRLTERHPREVDAAKVLDLMPAISAIEILCHLVDELEWNAAKNLGGATLIIESFLGVLARAKFRLRVFAWPQLALAPALSTQI</sequence>
<feature type="region of interest" description="Disordered" evidence="6">
    <location>
        <begin position="733"/>
        <end position="764"/>
    </location>
</feature>
<protein>
    <submittedName>
        <fullName evidence="8">Transforming growth factor-beta receptor-associated protein 1</fullName>
    </submittedName>
</protein>
<dbReference type="Proteomes" id="UP000241890">
    <property type="component" value="Unassembled WGS sequence"/>
</dbReference>
<feature type="repeat" description="CHCR" evidence="5">
    <location>
        <begin position="832"/>
        <end position="1001"/>
    </location>
</feature>
<evidence type="ECO:0000256" key="6">
    <source>
        <dbReference type="SAM" id="MobiDB-lite"/>
    </source>
</evidence>
<dbReference type="InParanoid" id="A0A2R5GBY3"/>